<organism evidence="1 2">
    <name type="scientific">Trabulsiella guamensis ATCC 49490</name>
    <dbReference type="NCBI Taxonomy" id="1005994"/>
    <lineage>
        <taxon>Bacteria</taxon>
        <taxon>Pseudomonadati</taxon>
        <taxon>Pseudomonadota</taxon>
        <taxon>Gammaproteobacteria</taxon>
        <taxon>Enterobacterales</taxon>
        <taxon>Enterobacteriaceae</taxon>
        <taxon>Trabulsiella</taxon>
    </lineage>
</organism>
<dbReference type="EMBL" id="JMTB01000105">
    <property type="protein sequence ID" value="KFC01008.1"/>
    <property type="molecule type" value="Genomic_DNA"/>
</dbReference>
<dbReference type="Proteomes" id="UP000028630">
    <property type="component" value="Unassembled WGS sequence"/>
</dbReference>
<dbReference type="AlphaFoldDB" id="A0A084ZU63"/>
<evidence type="ECO:0000313" key="2">
    <source>
        <dbReference type="Proteomes" id="UP000028630"/>
    </source>
</evidence>
<proteinExistence type="predicted"/>
<keyword evidence="2" id="KW-1185">Reference proteome</keyword>
<comment type="caution">
    <text evidence="1">The sequence shown here is derived from an EMBL/GenBank/DDBJ whole genome shotgun (WGS) entry which is preliminary data.</text>
</comment>
<accession>A0A084ZU63</accession>
<evidence type="ECO:0000313" key="1">
    <source>
        <dbReference type="EMBL" id="KFC01008.1"/>
    </source>
</evidence>
<name>A0A084ZU63_9ENTR</name>
<sequence length="41" mass="4700">MPLSGLFFTVTAIFIVCRFHCSEFVASLYNNGYSSNQDEKY</sequence>
<reference evidence="2" key="1">
    <citation type="submission" date="2014-05" db="EMBL/GenBank/DDBJ databases">
        <title>ATOL: Assembling a taxonomically balanced genome-scale reconstruction of the evolutionary history of the Enterobacteriaceae.</title>
        <authorList>
            <person name="Plunkett G. III"/>
            <person name="Neeno-Eckwall E.C."/>
            <person name="Glasner J.D."/>
            <person name="Perna N.T."/>
        </authorList>
    </citation>
    <scope>NUCLEOTIDE SEQUENCE [LARGE SCALE GENOMIC DNA]</scope>
    <source>
        <strain evidence="2">ATCC 49490</strain>
    </source>
</reference>
<gene>
    <name evidence="1" type="ORF">GTGU_03525</name>
</gene>
<protein>
    <submittedName>
        <fullName evidence="1">Uncharacterized protein</fullName>
    </submittedName>
</protein>